<organism evidence="5">
    <name type="scientific">Streptomyces sp. NBC_00093</name>
    <dbReference type="NCBI Taxonomy" id="2975649"/>
    <lineage>
        <taxon>Bacteria</taxon>
        <taxon>Bacillati</taxon>
        <taxon>Actinomycetota</taxon>
        <taxon>Actinomycetes</taxon>
        <taxon>Kitasatosporales</taxon>
        <taxon>Streptomycetaceae</taxon>
        <taxon>Streptomyces</taxon>
    </lineage>
</organism>
<dbReference type="PANTHER" id="PTHR30036:SF1">
    <property type="entry name" value="D-XYLOSE-BINDING PERIPLASMIC PROTEIN"/>
    <property type="match status" value="1"/>
</dbReference>
<dbReference type="PROSITE" id="PS51257">
    <property type="entry name" value="PROKAR_LIPOPROTEIN"/>
    <property type="match status" value="1"/>
</dbReference>
<keyword evidence="2 3" id="KW-0732">Signal</keyword>
<dbReference type="Pfam" id="PF13407">
    <property type="entry name" value="Peripla_BP_4"/>
    <property type="match status" value="1"/>
</dbReference>
<dbReference type="GO" id="GO:0030246">
    <property type="term" value="F:carbohydrate binding"/>
    <property type="evidence" value="ECO:0007669"/>
    <property type="project" value="TreeGrafter"/>
</dbReference>
<protein>
    <submittedName>
        <fullName evidence="5">Substrate-binding domain-containing protein</fullName>
    </submittedName>
</protein>
<dbReference type="AlphaFoldDB" id="A0AAU2A4B3"/>
<feature type="signal peptide" evidence="3">
    <location>
        <begin position="1"/>
        <end position="28"/>
    </location>
</feature>
<feature type="domain" description="Periplasmic binding protein" evidence="4">
    <location>
        <begin position="53"/>
        <end position="313"/>
    </location>
</feature>
<evidence type="ECO:0000256" key="1">
    <source>
        <dbReference type="ARBA" id="ARBA00004196"/>
    </source>
</evidence>
<reference evidence="5" key="1">
    <citation type="submission" date="2022-10" db="EMBL/GenBank/DDBJ databases">
        <title>The complete genomes of actinobacterial strains from the NBC collection.</title>
        <authorList>
            <person name="Joergensen T.S."/>
            <person name="Alvarez Arevalo M."/>
            <person name="Sterndorff E.B."/>
            <person name="Faurdal D."/>
            <person name="Vuksanovic O."/>
            <person name="Mourched A.-S."/>
            <person name="Charusanti P."/>
            <person name="Shaw S."/>
            <person name="Blin K."/>
            <person name="Weber T."/>
        </authorList>
    </citation>
    <scope>NUCLEOTIDE SEQUENCE</scope>
    <source>
        <strain evidence="5">NBC_00093</strain>
    </source>
</reference>
<gene>
    <name evidence="5" type="ORF">OHA22_26070</name>
</gene>
<dbReference type="PANTHER" id="PTHR30036">
    <property type="entry name" value="D-XYLOSE-BINDING PERIPLASMIC PROTEIN"/>
    <property type="match status" value="1"/>
</dbReference>
<dbReference type="InterPro" id="IPR028082">
    <property type="entry name" value="Peripla_BP_I"/>
</dbReference>
<dbReference type="GO" id="GO:0030288">
    <property type="term" value="C:outer membrane-bounded periplasmic space"/>
    <property type="evidence" value="ECO:0007669"/>
    <property type="project" value="TreeGrafter"/>
</dbReference>
<accession>A0AAU2A4B3</accession>
<evidence type="ECO:0000259" key="4">
    <source>
        <dbReference type="Pfam" id="PF13407"/>
    </source>
</evidence>
<dbReference type="InterPro" id="IPR050555">
    <property type="entry name" value="Bact_Solute-Bind_Prot2"/>
</dbReference>
<evidence type="ECO:0000256" key="2">
    <source>
        <dbReference type="ARBA" id="ARBA00022729"/>
    </source>
</evidence>
<sequence>MNARTPRRIAARRTAIAVTAAASALSLAACGVIDSASGSSGSAEPKKGDDITVGLLLPDKKTTRFEKFDYPLFKKQVTALTNGKGKVLYANAEADKTKQNQQLEEMVAEKVDVLVVDAIDAHTIAPAIEKAKDADIPVIAYDRLAEGPIDAYVSHDNELVGEVQGRSIVEALGTKAATSKIVMINGSLTDPNTNRFKTGAMNELQGKVQIAASYNTKDWLPEIAKKNMEAAITSVGLSNIKAVYSANDDMAGAAIDAMKEAGASTIPPVTGQDASLEAVQRIVSGEQYMSVYKSFILEANNAASMAVAKVQGRSIEFDALTRDNVDSPTQKQIPSMLVPVVALTQDNIKDTVIQDGIYTVQDICTPEYEAACEEIGLK</sequence>
<comment type="subcellular location">
    <subcellularLocation>
        <location evidence="1">Cell envelope</location>
    </subcellularLocation>
</comment>
<name>A0AAU2A4B3_9ACTN</name>
<feature type="chain" id="PRO_5043491326" evidence="3">
    <location>
        <begin position="29"/>
        <end position="378"/>
    </location>
</feature>
<dbReference type="SUPFAM" id="SSF53822">
    <property type="entry name" value="Periplasmic binding protein-like I"/>
    <property type="match status" value="1"/>
</dbReference>
<dbReference type="Gene3D" id="3.40.50.2300">
    <property type="match status" value="2"/>
</dbReference>
<dbReference type="EMBL" id="CP108222">
    <property type="protein sequence ID" value="WTT18746.1"/>
    <property type="molecule type" value="Genomic_DNA"/>
</dbReference>
<proteinExistence type="predicted"/>
<evidence type="ECO:0000256" key="3">
    <source>
        <dbReference type="SAM" id="SignalP"/>
    </source>
</evidence>
<evidence type="ECO:0000313" key="5">
    <source>
        <dbReference type="EMBL" id="WTT18746.1"/>
    </source>
</evidence>
<dbReference type="InterPro" id="IPR025997">
    <property type="entry name" value="SBP_2_dom"/>
</dbReference>